<dbReference type="EMBL" id="VLTJ01000039">
    <property type="protein sequence ID" value="TSH90793.1"/>
    <property type="molecule type" value="Genomic_DNA"/>
</dbReference>
<dbReference type="AlphaFoldDB" id="A0A556AD58"/>
<dbReference type="Gene3D" id="3.10.129.10">
    <property type="entry name" value="Hotdog Thioesterase"/>
    <property type="match status" value="1"/>
</dbReference>
<name>A0A556AD58_9BURK</name>
<dbReference type="InterPro" id="IPR048274">
    <property type="entry name" value="MC_hydratase"/>
</dbReference>
<evidence type="ECO:0000313" key="2">
    <source>
        <dbReference type="Proteomes" id="UP000318405"/>
    </source>
</evidence>
<protein>
    <submittedName>
        <fullName evidence="1">MaoC family dehydratase</fullName>
    </submittedName>
</protein>
<organism evidence="1 2">
    <name type="scientific">Verticiella sediminum</name>
    <dbReference type="NCBI Taxonomy" id="1247510"/>
    <lineage>
        <taxon>Bacteria</taxon>
        <taxon>Pseudomonadati</taxon>
        <taxon>Pseudomonadota</taxon>
        <taxon>Betaproteobacteria</taxon>
        <taxon>Burkholderiales</taxon>
        <taxon>Alcaligenaceae</taxon>
        <taxon>Verticiella</taxon>
    </lineage>
</organism>
<sequence length="161" mass="17951">MQAFQEAAVLAEKGNVFEDFEIGRVFDHHWGRTLRHSECALFATVNLHFNPLYFNVEYARALGHPDTPANPQLVFCAVFGMSVQDLSERGGAFLGVDDLSYHEPVYPGDTLTARSTVVGLRESGSNPTLGIASWKTEGFNQHGRCVISFTRTNMVQRRTTQ</sequence>
<keyword evidence="2" id="KW-1185">Reference proteome</keyword>
<reference evidence="1 2" key="1">
    <citation type="submission" date="2019-07" db="EMBL/GenBank/DDBJ databases">
        <title>Qingshengfaniella alkalisoli gen. nov., sp. nov., isolated from saline soil.</title>
        <authorList>
            <person name="Xu L."/>
            <person name="Huang X.-X."/>
            <person name="Sun J.-Q."/>
        </authorList>
    </citation>
    <scope>NUCLEOTIDE SEQUENCE [LARGE SCALE GENOMIC DNA]</scope>
    <source>
        <strain evidence="1 2">DSM 27279</strain>
    </source>
</reference>
<dbReference type="SUPFAM" id="SSF54637">
    <property type="entry name" value="Thioesterase/thiol ester dehydrase-isomerase"/>
    <property type="match status" value="1"/>
</dbReference>
<comment type="caution">
    <text evidence="1">The sequence shown here is derived from an EMBL/GenBank/DDBJ whole genome shotgun (WGS) entry which is preliminary data.</text>
</comment>
<dbReference type="InterPro" id="IPR029069">
    <property type="entry name" value="HotDog_dom_sf"/>
</dbReference>
<dbReference type="Proteomes" id="UP000318405">
    <property type="component" value="Unassembled WGS sequence"/>
</dbReference>
<proteinExistence type="predicted"/>
<gene>
    <name evidence="1" type="ORF">FOZ76_22405</name>
</gene>
<dbReference type="CDD" id="cd03451">
    <property type="entry name" value="FkbR2"/>
    <property type="match status" value="1"/>
</dbReference>
<dbReference type="PANTHER" id="PTHR43664">
    <property type="entry name" value="MONOAMINE OXIDASE-RELATED"/>
    <property type="match status" value="1"/>
</dbReference>
<accession>A0A556AD58</accession>
<dbReference type="OrthoDB" id="6703795at2"/>
<dbReference type="InterPro" id="IPR052342">
    <property type="entry name" value="MCH/BMMD"/>
</dbReference>
<evidence type="ECO:0000313" key="1">
    <source>
        <dbReference type="EMBL" id="TSH90793.1"/>
    </source>
</evidence>
<dbReference type="Pfam" id="PF19315">
    <property type="entry name" value="MC_hydratase"/>
    <property type="match status" value="1"/>
</dbReference>
<dbReference type="GO" id="GO:0016829">
    <property type="term" value="F:lyase activity"/>
    <property type="evidence" value="ECO:0007669"/>
    <property type="project" value="InterPro"/>
</dbReference>
<dbReference type="PANTHER" id="PTHR43664:SF1">
    <property type="entry name" value="BETA-METHYLMALYL-COA DEHYDRATASE"/>
    <property type="match status" value="1"/>
</dbReference>